<dbReference type="EMBL" id="JANBUN010000478">
    <property type="protein sequence ID" value="KAJ2803453.1"/>
    <property type="molecule type" value="Genomic_DNA"/>
</dbReference>
<proteinExistence type="predicted"/>
<name>A0ACC1L9B6_9FUNG</name>
<accession>A0ACC1L9B6</accession>
<protein>
    <submittedName>
        <fullName evidence="1">Uncharacterized protein</fullName>
    </submittedName>
</protein>
<evidence type="ECO:0000313" key="1">
    <source>
        <dbReference type="EMBL" id="KAJ2803453.1"/>
    </source>
</evidence>
<reference evidence="1" key="1">
    <citation type="submission" date="2022-07" db="EMBL/GenBank/DDBJ databases">
        <title>Phylogenomic reconstructions and comparative analyses of Kickxellomycotina fungi.</title>
        <authorList>
            <person name="Reynolds N.K."/>
            <person name="Stajich J.E."/>
            <person name="Barry K."/>
            <person name="Grigoriev I.V."/>
            <person name="Crous P."/>
            <person name="Smith M.E."/>
        </authorList>
    </citation>
    <scope>NUCLEOTIDE SEQUENCE</scope>
    <source>
        <strain evidence="1">BCRC 34780</strain>
    </source>
</reference>
<sequence length="555" mass="60149">MLRALLLASLVLHAERVSGADTGAAADELPHKVAVPAFAPYLVPEAALWEQFAGDPERAWKRSHAAKAGRQEDRYDGEWAFEDVAELAGVTGDRALVAKSEARHHAISTVLGQPFDPAQRGLVLQYEVKLQSKLNCGGAYVKLLTAPVRGEFSDATPYTIMFGPDKCGDAKVHLIFRHRNPLSGEYTEHHLTRPPVPPTDGLSHVYTLAVHTNNTFTLSIDATEKRSGTLFDDFAPPVNPPKEIDDPDDHKPADWVDDASIPDPDAEKPADWDEDAPRMVPDDDAAMPKAWLVDEPPMVEDPAAKKPADWDDDEDGDWSGPMVANPRCAAADGCGPWERPLKRNPAYKGKWSAPLVDNPRYKGAWAPRRIDNPAYFEDRELYRLSAVGGVGFELWTMQSGITFDNIYLGDSVAAAAQIAEDVWKPKHDTELAVHAALNPKPPAHTAVSGVLESLRARFDEIYASIGAFYDMLRTEGLVAAFRGESRGAVAAAMVTGGLAWLVWNVLLLVRLFSPTPAVAPQRAPAAGGAPEAAATASSTARPATRSGDATTTKRK</sequence>
<keyword evidence="2" id="KW-1185">Reference proteome</keyword>
<dbReference type="Proteomes" id="UP001140087">
    <property type="component" value="Unassembled WGS sequence"/>
</dbReference>
<organism evidence="1 2">
    <name type="scientific">Coemansia helicoidea</name>
    <dbReference type="NCBI Taxonomy" id="1286919"/>
    <lineage>
        <taxon>Eukaryota</taxon>
        <taxon>Fungi</taxon>
        <taxon>Fungi incertae sedis</taxon>
        <taxon>Zoopagomycota</taxon>
        <taxon>Kickxellomycotina</taxon>
        <taxon>Kickxellomycetes</taxon>
        <taxon>Kickxellales</taxon>
        <taxon>Kickxellaceae</taxon>
        <taxon>Coemansia</taxon>
    </lineage>
</organism>
<comment type="caution">
    <text evidence="1">The sequence shown here is derived from an EMBL/GenBank/DDBJ whole genome shotgun (WGS) entry which is preliminary data.</text>
</comment>
<evidence type="ECO:0000313" key="2">
    <source>
        <dbReference type="Proteomes" id="UP001140087"/>
    </source>
</evidence>
<gene>
    <name evidence="1" type="ORF">H4R21_002034</name>
</gene>